<dbReference type="RefSeq" id="WP_341629198.1">
    <property type="nucleotide sequence ID" value="NZ_JBAKBA010000059.1"/>
</dbReference>
<evidence type="ECO:0000313" key="2">
    <source>
        <dbReference type="Proteomes" id="UP001366060"/>
    </source>
</evidence>
<dbReference type="EMBL" id="JBAKBA010000059">
    <property type="protein sequence ID" value="MEL0660814.1"/>
    <property type="molecule type" value="Genomic_DNA"/>
</dbReference>
<comment type="caution">
    <text evidence="1">The sequence shown here is derived from an EMBL/GenBank/DDBJ whole genome shotgun (WGS) entry which is preliminary data.</text>
</comment>
<dbReference type="Proteomes" id="UP001366060">
    <property type="component" value="Unassembled WGS sequence"/>
</dbReference>
<evidence type="ECO:0000313" key="1">
    <source>
        <dbReference type="EMBL" id="MEL0660814.1"/>
    </source>
</evidence>
<reference evidence="1 2" key="1">
    <citation type="submission" date="2024-02" db="EMBL/GenBank/DDBJ databases">
        <title>Bacteria isolated from the canopy kelp, Nereocystis luetkeana.</title>
        <authorList>
            <person name="Pfister C.A."/>
            <person name="Younker I.T."/>
            <person name="Light S.H."/>
        </authorList>
    </citation>
    <scope>NUCLEOTIDE SEQUENCE [LARGE SCALE GENOMIC DNA]</scope>
    <source>
        <strain evidence="1 2">TI.2.07</strain>
    </source>
</reference>
<sequence>MILDCSSYESVKSSLCDAFHTTEDVMISVLKSVDNNGTIDYYTLEQNVELAVREKLGEPDSELEVLWFHGTRVEDHNSFYEHGVLTKTLVKEQLVSRLSSLASGIEKTGKHPFSLSMSGKNGDHDEGPFAFLIKTVAVQAPGSNHNYTDAPELVEDIAGTFVGQNYQELVSRFQEITQPYIVSFTAKAKGYEAFKALFFLKLMLDGESELEAGDTANTFFNSNAEVILPHRIKSVENLKNV</sequence>
<name>A0ABU9HFX7_9GAMM</name>
<proteinExistence type="predicted"/>
<organism evidence="1 2">
    <name type="scientific">Psychromonas arctica</name>
    <dbReference type="NCBI Taxonomy" id="168275"/>
    <lineage>
        <taxon>Bacteria</taxon>
        <taxon>Pseudomonadati</taxon>
        <taxon>Pseudomonadota</taxon>
        <taxon>Gammaproteobacteria</taxon>
        <taxon>Alteromonadales</taxon>
        <taxon>Psychromonadaceae</taxon>
        <taxon>Psychromonas</taxon>
    </lineage>
</organism>
<keyword evidence="2" id="KW-1185">Reference proteome</keyword>
<protein>
    <recommendedName>
        <fullName evidence="3">Ubiquitin-like domain-containing protein</fullName>
    </recommendedName>
</protein>
<accession>A0ABU9HFX7</accession>
<evidence type="ECO:0008006" key="3">
    <source>
        <dbReference type="Google" id="ProtNLM"/>
    </source>
</evidence>
<gene>
    <name evidence="1" type="ORF">V6255_16900</name>
</gene>